<dbReference type="RefSeq" id="XP_040646029.1">
    <property type="nucleotide sequence ID" value="XM_040789076.1"/>
</dbReference>
<keyword evidence="2" id="KW-1185">Reference proteome</keyword>
<dbReference type="GeneID" id="63704376"/>
<dbReference type="Proteomes" id="UP000070168">
    <property type="component" value="Unassembled WGS sequence"/>
</dbReference>
<dbReference type="GO" id="GO:0005739">
    <property type="term" value="C:mitochondrion"/>
    <property type="evidence" value="ECO:0007669"/>
    <property type="project" value="TreeGrafter"/>
</dbReference>
<dbReference type="AlphaFoldDB" id="A0A135LEV1"/>
<organism evidence="1 2">
    <name type="scientific">Penicillium patulum</name>
    <name type="common">Penicillium griseofulvum</name>
    <dbReference type="NCBI Taxonomy" id="5078"/>
    <lineage>
        <taxon>Eukaryota</taxon>
        <taxon>Fungi</taxon>
        <taxon>Dikarya</taxon>
        <taxon>Ascomycota</taxon>
        <taxon>Pezizomycotina</taxon>
        <taxon>Eurotiomycetes</taxon>
        <taxon>Eurotiomycetidae</taxon>
        <taxon>Eurotiales</taxon>
        <taxon>Aspergillaceae</taxon>
        <taxon>Penicillium</taxon>
    </lineage>
</organism>
<sequence>MGACFPTYPKDTYLLRLEEIPYPKKISLNTLKELFRRSEIWDEGIPSLRETLIKLFRKQQDLGFERDLSLNFSNEKIAAHTKEFQVYQEWHEIRSFVKKILGTDDDGWIAPERDFTEMKARNKMLFDYYVSKPDLNKTAGEVRDLWPFSLDT</sequence>
<proteinExistence type="predicted"/>
<dbReference type="EMBL" id="LHQR01000065">
    <property type="protein sequence ID" value="KXG47493.1"/>
    <property type="molecule type" value="Genomic_DNA"/>
</dbReference>
<reference evidence="1 2" key="1">
    <citation type="journal article" date="2016" name="BMC Genomics">
        <title>Genome sequencing and secondary metabolism of the postharvest pathogen Penicillium griseofulvum.</title>
        <authorList>
            <person name="Banani H."/>
            <person name="Marcet-Houben M."/>
            <person name="Ballester A.R."/>
            <person name="Abbruscato P."/>
            <person name="Gonzalez-Candelas L."/>
            <person name="Gabaldon T."/>
            <person name="Spadaro D."/>
        </authorList>
    </citation>
    <scope>NUCLEOTIDE SEQUENCE [LARGE SCALE GENOMIC DNA]</scope>
    <source>
        <strain evidence="1 2">PG3</strain>
    </source>
</reference>
<dbReference type="PANTHER" id="PTHR36091:SF1">
    <property type="entry name" value="ALTERED INHERITANCE OF MITOCHONDRIA PROTEIN 9, MITOCHONDRIAL"/>
    <property type="match status" value="1"/>
</dbReference>
<dbReference type="OrthoDB" id="2906425at2759"/>
<comment type="caution">
    <text evidence="1">The sequence shown here is derived from an EMBL/GenBank/DDBJ whole genome shotgun (WGS) entry which is preliminary data.</text>
</comment>
<name>A0A135LEV1_PENPA</name>
<gene>
    <name evidence="1" type="ORF">PGRI_013630</name>
</gene>
<protein>
    <submittedName>
        <fullName evidence="1">Uncharacterized protein</fullName>
    </submittedName>
</protein>
<evidence type="ECO:0000313" key="1">
    <source>
        <dbReference type="EMBL" id="KXG47493.1"/>
    </source>
</evidence>
<dbReference type="PANTHER" id="PTHR36091">
    <property type="entry name" value="ALTERED INHERITANCE OF MITOCHONDRIA PROTEIN 9, MITOCHONDRIAL"/>
    <property type="match status" value="1"/>
</dbReference>
<dbReference type="InterPro" id="IPR051035">
    <property type="entry name" value="Mito_inheritance_9"/>
</dbReference>
<evidence type="ECO:0000313" key="2">
    <source>
        <dbReference type="Proteomes" id="UP000070168"/>
    </source>
</evidence>
<accession>A0A135LEV1</accession>